<name>A0ACC0HED7_9ERIC</name>
<comment type="caution">
    <text evidence="1">The sequence shown here is derived from an EMBL/GenBank/DDBJ whole genome shotgun (WGS) entry which is preliminary data.</text>
</comment>
<gene>
    <name evidence="1" type="ORF">LOK49_LG06G01900</name>
</gene>
<protein>
    <submittedName>
        <fullName evidence="1">Uncharacterized protein</fullName>
    </submittedName>
</protein>
<reference evidence="1 2" key="1">
    <citation type="journal article" date="2022" name="Plant J.">
        <title>Chromosome-level genome of Camellia lanceoleosa provides a valuable resource for understanding genome evolution and self-incompatibility.</title>
        <authorList>
            <person name="Gong W."/>
            <person name="Xiao S."/>
            <person name="Wang L."/>
            <person name="Liao Z."/>
            <person name="Chang Y."/>
            <person name="Mo W."/>
            <person name="Hu G."/>
            <person name="Li W."/>
            <person name="Zhao G."/>
            <person name="Zhu H."/>
            <person name="Hu X."/>
            <person name="Ji K."/>
            <person name="Xiang X."/>
            <person name="Song Q."/>
            <person name="Yuan D."/>
            <person name="Jin S."/>
            <person name="Zhang L."/>
        </authorList>
    </citation>
    <scope>NUCLEOTIDE SEQUENCE [LARGE SCALE GENOMIC DNA]</scope>
    <source>
        <strain evidence="1">SQ_2022a</strain>
    </source>
</reference>
<dbReference type="Proteomes" id="UP001060215">
    <property type="component" value="Chromosome 5"/>
</dbReference>
<organism evidence="1 2">
    <name type="scientific">Camellia lanceoleosa</name>
    <dbReference type="NCBI Taxonomy" id="1840588"/>
    <lineage>
        <taxon>Eukaryota</taxon>
        <taxon>Viridiplantae</taxon>
        <taxon>Streptophyta</taxon>
        <taxon>Embryophyta</taxon>
        <taxon>Tracheophyta</taxon>
        <taxon>Spermatophyta</taxon>
        <taxon>Magnoliopsida</taxon>
        <taxon>eudicotyledons</taxon>
        <taxon>Gunneridae</taxon>
        <taxon>Pentapetalae</taxon>
        <taxon>asterids</taxon>
        <taxon>Ericales</taxon>
        <taxon>Theaceae</taxon>
        <taxon>Camellia</taxon>
    </lineage>
</organism>
<dbReference type="EMBL" id="CM045762">
    <property type="protein sequence ID" value="KAI8011585.1"/>
    <property type="molecule type" value="Genomic_DNA"/>
</dbReference>
<evidence type="ECO:0000313" key="2">
    <source>
        <dbReference type="Proteomes" id="UP001060215"/>
    </source>
</evidence>
<sequence length="251" mass="27017">MDMEEASSIGGVIHKEQDNQSSINSQSGGVQPKPSSSAAIAITRKDNEIERQEDSNSSHKTDVPHMSTSAAAGGGGGGGDEQTQTQIQTPPEKKEDCVIIDVKCGGGGDGGAGSSYSDEGLRAEKVCRICHMSLSEENSELLIQLGCGCKGELGVSHPHCAQTWFKHKGNRQCEICGKTAKNITGIQDTRIVMMEWNEMRLMGMRSSAANPSSSSLSREGSRRCRPSFCNFLLACLVLAFILPWFFRVDML</sequence>
<keyword evidence="2" id="KW-1185">Reference proteome</keyword>
<proteinExistence type="predicted"/>
<accession>A0ACC0HED7</accession>
<evidence type="ECO:0000313" key="1">
    <source>
        <dbReference type="EMBL" id="KAI8011585.1"/>
    </source>
</evidence>